<keyword evidence="2" id="KW-1185">Reference proteome</keyword>
<evidence type="ECO:0000313" key="2">
    <source>
        <dbReference type="Proteomes" id="UP001231189"/>
    </source>
</evidence>
<name>A0AAD8W904_LOLMU</name>
<dbReference type="AlphaFoldDB" id="A0AAD8W904"/>
<comment type="caution">
    <text evidence="1">The sequence shown here is derived from an EMBL/GenBank/DDBJ whole genome shotgun (WGS) entry which is preliminary data.</text>
</comment>
<protein>
    <submittedName>
        <fullName evidence="1">Uncharacterized protein</fullName>
    </submittedName>
</protein>
<organism evidence="1 2">
    <name type="scientific">Lolium multiflorum</name>
    <name type="common">Italian ryegrass</name>
    <name type="synonym">Lolium perenne subsp. multiflorum</name>
    <dbReference type="NCBI Taxonomy" id="4521"/>
    <lineage>
        <taxon>Eukaryota</taxon>
        <taxon>Viridiplantae</taxon>
        <taxon>Streptophyta</taxon>
        <taxon>Embryophyta</taxon>
        <taxon>Tracheophyta</taxon>
        <taxon>Spermatophyta</taxon>
        <taxon>Magnoliopsida</taxon>
        <taxon>Liliopsida</taxon>
        <taxon>Poales</taxon>
        <taxon>Poaceae</taxon>
        <taxon>BOP clade</taxon>
        <taxon>Pooideae</taxon>
        <taxon>Poodae</taxon>
        <taxon>Poeae</taxon>
        <taxon>Poeae Chloroplast Group 2 (Poeae type)</taxon>
        <taxon>Loliodinae</taxon>
        <taxon>Loliinae</taxon>
        <taxon>Lolium</taxon>
    </lineage>
</organism>
<dbReference type="Proteomes" id="UP001231189">
    <property type="component" value="Unassembled WGS sequence"/>
</dbReference>
<sequence length="405" mass="45091">MRSHQRGVPLIKNLLHVGGLSCTNASEPWVIHFGAMPPMVVITHDAKTYMHQAQEPAQFQTVQSKKAQRRASATAQKERRELMLEARALLKESTRAGINGSAEASQRLQAKAASKKAGAASLRAPTTTWRTEVELLKGLEDASQDLRRLVKNTRTSASPHPLRNYRRKYRKVRRLHQQMSSRIARSAVQEEDWSFGVKDLVDKAFTCDLPPGDGASASRAKEAVRRAVMKEFWKWRSRQEPVLVGYTVSTSSEDARRGMCAPCFHTSEVGGRSIRNDNRFAVLRSEAPAPRGEDLRQEFRRLQEHMDHIQRRIREQGAPSSSSAEAGGRMRRLTLTIVLSTSAKRWGLDDKLHPLDTFSGGILTCPHVGTSRHVTKRTGGTLVPLYVETPGSSTSSTSSSTFITC</sequence>
<evidence type="ECO:0000313" key="1">
    <source>
        <dbReference type="EMBL" id="KAK1645559.1"/>
    </source>
</evidence>
<proteinExistence type="predicted"/>
<reference evidence="1" key="1">
    <citation type="submission" date="2023-07" db="EMBL/GenBank/DDBJ databases">
        <title>A chromosome-level genome assembly of Lolium multiflorum.</title>
        <authorList>
            <person name="Chen Y."/>
            <person name="Copetti D."/>
            <person name="Kolliker R."/>
            <person name="Studer B."/>
        </authorList>
    </citation>
    <scope>NUCLEOTIDE SEQUENCE</scope>
    <source>
        <strain evidence="1">02402/16</strain>
        <tissue evidence="1">Leaf</tissue>
    </source>
</reference>
<gene>
    <name evidence="1" type="ORF">QYE76_063364</name>
</gene>
<accession>A0AAD8W904</accession>
<dbReference type="EMBL" id="JAUUTY010000004">
    <property type="protein sequence ID" value="KAK1645559.1"/>
    <property type="molecule type" value="Genomic_DNA"/>
</dbReference>